<dbReference type="PANTHER" id="PTHR34183:SF1">
    <property type="entry name" value="ENDOLYTIC PEPTIDOGLYCAN TRANSGLYCOSYLASE RLPA"/>
    <property type="match status" value="1"/>
</dbReference>
<evidence type="ECO:0000256" key="5">
    <source>
        <dbReference type="RuleBase" id="RU003495"/>
    </source>
</evidence>
<keyword evidence="4" id="KW-0564">Palmitate</keyword>
<gene>
    <name evidence="4" type="primary">rlpA</name>
    <name evidence="8" type="ORF">HZF05_16430</name>
</gene>
<dbReference type="Gene3D" id="2.40.40.10">
    <property type="entry name" value="RlpA-like domain"/>
    <property type="match status" value="1"/>
</dbReference>
<dbReference type="EC" id="4.2.2.-" evidence="4"/>
<dbReference type="GO" id="GO:0042834">
    <property type="term" value="F:peptidoglycan binding"/>
    <property type="evidence" value="ECO:0007669"/>
    <property type="project" value="InterPro"/>
</dbReference>
<keyword evidence="4" id="KW-1003">Cell membrane</keyword>
<evidence type="ECO:0000256" key="3">
    <source>
        <dbReference type="ARBA" id="ARBA00023316"/>
    </source>
</evidence>
<organism evidence="8 9">
    <name type="scientific">Sphingomonas chungangi</name>
    <dbReference type="NCBI Taxonomy" id="2683589"/>
    <lineage>
        <taxon>Bacteria</taxon>
        <taxon>Pseudomonadati</taxon>
        <taxon>Pseudomonadota</taxon>
        <taxon>Alphaproteobacteria</taxon>
        <taxon>Sphingomonadales</taxon>
        <taxon>Sphingomonadaceae</taxon>
        <taxon>Sphingomonas</taxon>
    </lineage>
</organism>
<dbReference type="GO" id="GO:0009279">
    <property type="term" value="C:cell outer membrane"/>
    <property type="evidence" value="ECO:0007669"/>
    <property type="project" value="TreeGrafter"/>
</dbReference>
<dbReference type="Pfam" id="PF05036">
    <property type="entry name" value="SPOR"/>
    <property type="match status" value="1"/>
</dbReference>
<dbReference type="InterPro" id="IPR036680">
    <property type="entry name" value="SPOR-like_sf"/>
</dbReference>
<evidence type="ECO:0000256" key="2">
    <source>
        <dbReference type="ARBA" id="ARBA00023239"/>
    </source>
</evidence>
<dbReference type="PANTHER" id="PTHR34183">
    <property type="entry name" value="ENDOLYTIC PEPTIDOGLYCAN TRANSGLYCOSYLASE RLPA"/>
    <property type="match status" value="1"/>
</dbReference>
<dbReference type="GO" id="GO:0008932">
    <property type="term" value="F:lytic endotransglycosylase activity"/>
    <property type="evidence" value="ECO:0007669"/>
    <property type="project" value="UniProtKB-UniRule"/>
</dbReference>
<dbReference type="GO" id="GO:0000270">
    <property type="term" value="P:peptidoglycan metabolic process"/>
    <property type="evidence" value="ECO:0007669"/>
    <property type="project" value="UniProtKB-UniRule"/>
</dbReference>
<dbReference type="HAMAP" id="MF_02071">
    <property type="entry name" value="RlpA"/>
    <property type="match status" value="1"/>
</dbReference>
<protein>
    <recommendedName>
        <fullName evidence="4">Endolytic peptidoglycan transglycosylase RlpA</fullName>
        <ecNumber evidence="4">4.2.2.-</ecNumber>
    </recommendedName>
</protein>
<keyword evidence="4" id="KW-0472">Membrane</keyword>
<sequence length="302" mass="32240">MRFPSDCCRTRFPAERWLALGVGLLLAGCGGGGIHRLVPDAPVKLGRPYTVRGQTYVPTDDPNYDQIGEASWYGNQEQGNHTASGEVFYRQRPSAAHKTLPLPSYVEVTRLDTGQRILVRVNDRGPFARDRILDLSQEAANELGIVRAGRAMVRVRRVTPNGRDRDRLRRGYPVVLSSVAPTATPPRTGRVAPSVAPTVQQPVAVAPAPAPVYTPAPAYASPAQRRIVVATPSDPDAADALAASLAAEGARVEPTAIGYRVVTGPYPDDASLSAALARLRARGYQGAAVIDATQPQEPNGTP</sequence>
<keyword evidence="2 4" id="KW-0456">Lyase</keyword>
<dbReference type="PROSITE" id="PS51257">
    <property type="entry name" value="PROKAR_LIPOPROTEIN"/>
    <property type="match status" value="1"/>
</dbReference>
<dbReference type="GO" id="GO:0005886">
    <property type="term" value="C:plasma membrane"/>
    <property type="evidence" value="ECO:0007669"/>
    <property type="project" value="UniProtKB-SubCell"/>
</dbReference>
<comment type="function">
    <text evidence="4">Lytic transglycosylase with a strong preference for naked glycan strands that lack stem peptides.</text>
</comment>
<evidence type="ECO:0000256" key="1">
    <source>
        <dbReference type="ARBA" id="ARBA00022729"/>
    </source>
</evidence>
<evidence type="ECO:0000259" key="6">
    <source>
        <dbReference type="Pfam" id="PF03330"/>
    </source>
</evidence>
<comment type="similarity">
    <text evidence="4 5">Belongs to the RlpA family.</text>
</comment>
<dbReference type="SUPFAM" id="SSF50685">
    <property type="entry name" value="Barwin-like endoglucanases"/>
    <property type="match status" value="1"/>
</dbReference>
<accession>A0A838LA20</accession>
<dbReference type="SUPFAM" id="SSF110997">
    <property type="entry name" value="Sporulation related repeat"/>
    <property type="match status" value="1"/>
</dbReference>
<dbReference type="InterPro" id="IPR007730">
    <property type="entry name" value="SPOR-like_dom"/>
</dbReference>
<evidence type="ECO:0000259" key="7">
    <source>
        <dbReference type="Pfam" id="PF05036"/>
    </source>
</evidence>
<proteinExistence type="inferred from homology"/>
<comment type="caution">
    <text evidence="8">The sequence shown here is derived from an EMBL/GenBank/DDBJ whole genome shotgun (WGS) entry which is preliminary data.</text>
</comment>
<dbReference type="AlphaFoldDB" id="A0A838LA20"/>
<evidence type="ECO:0000313" key="8">
    <source>
        <dbReference type="EMBL" id="MBA2935672.1"/>
    </source>
</evidence>
<dbReference type="InterPro" id="IPR009009">
    <property type="entry name" value="RlpA-like_DPBB"/>
</dbReference>
<dbReference type="GO" id="GO:0071555">
    <property type="term" value="P:cell wall organization"/>
    <property type="evidence" value="ECO:0007669"/>
    <property type="project" value="UniProtKB-KW"/>
</dbReference>
<evidence type="ECO:0000313" key="9">
    <source>
        <dbReference type="Proteomes" id="UP000570166"/>
    </source>
</evidence>
<dbReference type="Proteomes" id="UP000570166">
    <property type="component" value="Unassembled WGS sequence"/>
</dbReference>
<keyword evidence="4" id="KW-0449">Lipoprotein</keyword>
<dbReference type="Gene3D" id="3.30.70.1070">
    <property type="entry name" value="Sporulation related repeat"/>
    <property type="match status" value="1"/>
</dbReference>
<keyword evidence="1" id="KW-0732">Signal</keyword>
<dbReference type="Pfam" id="PF03330">
    <property type="entry name" value="DPBB_1"/>
    <property type="match status" value="1"/>
</dbReference>
<feature type="domain" description="RlpA-like protein double-psi beta-barrel" evidence="6">
    <location>
        <begin position="67"/>
        <end position="154"/>
    </location>
</feature>
<dbReference type="NCBIfam" id="TIGR00413">
    <property type="entry name" value="rlpA"/>
    <property type="match status" value="1"/>
</dbReference>
<keyword evidence="9" id="KW-1185">Reference proteome</keyword>
<keyword evidence="3 4" id="KW-0961">Cell wall biogenesis/degradation</keyword>
<dbReference type="InterPro" id="IPR036908">
    <property type="entry name" value="RlpA-like_sf"/>
</dbReference>
<evidence type="ECO:0000256" key="4">
    <source>
        <dbReference type="HAMAP-Rule" id="MF_02071"/>
    </source>
</evidence>
<reference evidence="8 9" key="1">
    <citation type="submission" date="2020-07" db="EMBL/GenBank/DDBJ databases">
        <authorList>
            <person name="Sun Q."/>
        </authorList>
    </citation>
    <scope>NUCLEOTIDE SEQUENCE [LARGE SCALE GENOMIC DNA]</scope>
    <source>
        <strain evidence="8 9">CGMCC 1.13654</strain>
    </source>
</reference>
<dbReference type="RefSeq" id="WP_160362884.1">
    <property type="nucleotide sequence ID" value="NZ_JACEIB010000026.1"/>
</dbReference>
<dbReference type="InterPro" id="IPR034718">
    <property type="entry name" value="RlpA"/>
</dbReference>
<dbReference type="CDD" id="cd22268">
    <property type="entry name" value="DPBB_RlpA-like"/>
    <property type="match status" value="1"/>
</dbReference>
<comment type="subcellular location">
    <subcellularLocation>
        <location evidence="4">Cell membrane</location>
        <topology evidence="4">Lipid-anchor</topology>
    </subcellularLocation>
</comment>
<dbReference type="EMBL" id="JACEIB010000026">
    <property type="protein sequence ID" value="MBA2935672.1"/>
    <property type="molecule type" value="Genomic_DNA"/>
</dbReference>
<name>A0A838LA20_9SPHN</name>
<feature type="domain" description="SPOR" evidence="7">
    <location>
        <begin position="226"/>
        <end position="289"/>
    </location>
</feature>
<dbReference type="InterPro" id="IPR012997">
    <property type="entry name" value="RplA"/>
</dbReference>